<feature type="compositionally biased region" description="Acidic residues" evidence="2">
    <location>
        <begin position="459"/>
        <end position="473"/>
    </location>
</feature>
<proteinExistence type="predicted"/>
<dbReference type="InterPro" id="IPR019734">
    <property type="entry name" value="TPR_rpt"/>
</dbReference>
<keyword evidence="4" id="KW-1185">Reference proteome</keyword>
<sequence length="527" mass="60699">MSRRVRRSGDTVKSKQGYTTQRDGEFSSRKTARFTDNYIQPSNEKKKEPYCVTYFKNNPDSMDTRTPSEKLKELNERLDADLMGDINLEPYEKFKTLTQIKSITYMINGENSSEMLRAYAHLGYFYNDNNRPQSAIRILEKAHNLERTNTIDEDESINIAIETAKAHLALKAMHGSSGSKQVMLADEALSPYYDKEIERVHLRHKRDLIRSRIFAAQKKYDESIKSYEFAIKSLKELNENVETEAEANIFIEMAITADRKHKKSHSDKEKAQSTSQQQDQTQAQSQTLTQSQGQNQMQNTSQSNNSDELPQVSRQAGMYYQRAYKIFTNLGMEENAKNIEPLLLSDEYSYTYYDEEEEEEEEEANDISNSVTNNSGSNDENHVTFAPKEPTDEASSRGSSRRRQFKEKTSNENENSEAALEKKQNDIISGLINDNENEEEEEGNQRNNEEEDNENAKNEEEESHENNEEEDEEGNPKNSENAVNNEEENPANDEEENAENNEQENTDNHENSENTKEDSKSNDAPEE</sequence>
<accession>A0ABR2K4Q1</accession>
<feature type="compositionally biased region" description="Polar residues" evidence="2">
    <location>
        <begin position="366"/>
        <end position="378"/>
    </location>
</feature>
<feature type="region of interest" description="Disordered" evidence="2">
    <location>
        <begin position="353"/>
        <end position="527"/>
    </location>
</feature>
<evidence type="ECO:0000256" key="2">
    <source>
        <dbReference type="SAM" id="MobiDB-lite"/>
    </source>
</evidence>
<evidence type="ECO:0000313" key="3">
    <source>
        <dbReference type="EMBL" id="KAK8885897.1"/>
    </source>
</evidence>
<feature type="region of interest" description="Disordered" evidence="2">
    <location>
        <begin position="260"/>
        <end position="310"/>
    </location>
</feature>
<feature type="compositionally biased region" description="Basic and acidic residues" evidence="2">
    <location>
        <begin position="443"/>
        <end position="458"/>
    </location>
</feature>
<name>A0ABR2K4Q1_9EUKA</name>
<feature type="compositionally biased region" description="Acidic residues" evidence="2">
    <location>
        <begin position="485"/>
        <end position="505"/>
    </location>
</feature>
<protein>
    <recommendedName>
        <fullName evidence="5">TPR Domain containing protein</fullName>
    </recommendedName>
</protein>
<feature type="region of interest" description="Disordered" evidence="2">
    <location>
        <begin position="1"/>
        <end position="40"/>
    </location>
</feature>
<feature type="repeat" description="TPR" evidence="1">
    <location>
        <begin position="116"/>
        <end position="149"/>
    </location>
</feature>
<dbReference type="EMBL" id="JAPFFF010000007">
    <property type="protein sequence ID" value="KAK8885897.1"/>
    <property type="molecule type" value="Genomic_DNA"/>
</dbReference>
<keyword evidence="1" id="KW-0802">TPR repeat</keyword>
<feature type="compositionally biased region" description="Low complexity" evidence="2">
    <location>
        <begin position="272"/>
        <end position="306"/>
    </location>
</feature>
<dbReference type="Proteomes" id="UP001470230">
    <property type="component" value="Unassembled WGS sequence"/>
</dbReference>
<reference evidence="3 4" key="1">
    <citation type="submission" date="2024-04" db="EMBL/GenBank/DDBJ databases">
        <title>Tritrichomonas musculus Genome.</title>
        <authorList>
            <person name="Alves-Ferreira E."/>
            <person name="Grigg M."/>
            <person name="Lorenzi H."/>
            <person name="Galac M."/>
        </authorList>
    </citation>
    <scope>NUCLEOTIDE SEQUENCE [LARGE SCALE GENOMIC DNA]</scope>
    <source>
        <strain evidence="3 4">EAF2021</strain>
    </source>
</reference>
<dbReference type="PROSITE" id="PS50005">
    <property type="entry name" value="TPR"/>
    <property type="match status" value="1"/>
</dbReference>
<evidence type="ECO:0008006" key="5">
    <source>
        <dbReference type="Google" id="ProtNLM"/>
    </source>
</evidence>
<evidence type="ECO:0000313" key="4">
    <source>
        <dbReference type="Proteomes" id="UP001470230"/>
    </source>
</evidence>
<dbReference type="Gene3D" id="1.25.40.10">
    <property type="entry name" value="Tetratricopeptide repeat domain"/>
    <property type="match status" value="1"/>
</dbReference>
<comment type="caution">
    <text evidence="3">The sequence shown here is derived from an EMBL/GenBank/DDBJ whole genome shotgun (WGS) entry which is preliminary data.</text>
</comment>
<gene>
    <name evidence="3" type="ORF">M9Y10_041354</name>
</gene>
<feature type="compositionally biased region" description="Acidic residues" evidence="2">
    <location>
        <begin position="353"/>
        <end position="365"/>
    </location>
</feature>
<feature type="compositionally biased region" description="Basic and acidic residues" evidence="2">
    <location>
        <begin position="506"/>
        <end position="527"/>
    </location>
</feature>
<organism evidence="3 4">
    <name type="scientific">Tritrichomonas musculus</name>
    <dbReference type="NCBI Taxonomy" id="1915356"/>
    <lineage>
        <taxon>Eukaryota</taxon>
        <taxon>Metamonada</taxon>
        <taxon>Parabasalia</taxon>
        <taxon>Tritrichomonadida</taxon>
        <taxon>Tritrichomonadidae</taxon>
        <taxon>Tritrichomonas</taxon>
    </lineage>
</organism>
<dbReference type="InterPro" id="IPR011990">
    <property type="entry name" value="TPR-like_helical_dom_sf"/>
</dbReference>
<evidence type="ECO:0000256" key="1">
    <source>
        <dbReference type="PROSITE-ProRule" id="PRU00339"/>
    </source>
</evidence>
<dbReference type="SUPFAM" id="SSF48452">
    <property type="entry name" value="TPR-like"/>
    <property type="match status" value="1"/>
</dbReference>